<feature type="region of interest" description="Disordered" evidence="1">
    <location>
        <begin position="225"/>
        <end position="247"/>
    </location>
</feature>
<proteinExistence type="predicted"/>
<dbReference type="HOGENOM" id="CLU_1123497_0_0_6"/>
<keyword evidence="3" id="KW-1185">Reference proteome</keyword>
<dbReference type="RefSeq" id="WP_005372878.1">
    <property type="nucleotide sequence ID" value="NZ_CM001475.1"/>
</dbReference>
<dbReference type="Proteomes" id="UP000005090">
    <property type="component" value="Chromosome"/>
</dbReference>
<protein>
    <submittedName>
        <fullName evidence="2">Uncharacterized protein</fullName>
    </submittedName>
</protein>
<organism evidence="2 3">
    <name type="scientific">Methylomicrobium album BG8</name>
    <dbReference type="NCBI Taxonomy" id="686340"/>
    <lineage>
        <taxon>Bacteria</taxon>
        <taxon>Pseudomonadati</taxon>
        <taxon>Pseudomonadota</taxon>
        <taxon>Gammaproteobacteria</taxon>
        <taxon>Methylococcales</taxon>
        <taxon>Methylococcaceae</taxon>
        <taxon>Methylomicrobium</taxon>
    </lineage>
</organism>
<evidence type="ECO:0000313" key="2">
    <source>
        <dbReference type="EMBL" id="EIC30310.1"/>
    </source>
</evidence>
<dbReference type="AlphaFoldDB" id="H8GIX0"/>
<reference evidence="2 3" key="1">
    <citation type="journal article" date="2013" name="Genome Announc.">
        <title>Genome Sequence of the Obligate Gammaproteobacterial Methanotroph Methylomicrobium album Strain BG8.</title>
        <authorList>
            <person name="Kits K.D."/>
            <person name="Kalyuzhnaya M.G."/>
            <person name="Klotz M.G."/>
            <person name="Jetten M.S."/>
            <person name="Op den Camp H.J."/>
            <person name="Vuilleumier S."/>
            <person name="Bringel F."/>
            <person name="Dispirito A.A."/>
            <person name="Murrell J.C."/>
            <person name="Bruce D."/>
            <person name="Cheng J.F."/>
            <person name="Copeland A."/>
            <person name="Goodwin L."/>
            <person name="Hauser L."/>
            <person name="Lajus A."/>
            <person name="Land M.L."/>
            <person name="Lapidus A."/>
            <person name="Lucas S."/>
            <person name="Medigue C."/>
            <person name="Pitluck S."/>
            <person name="Woyke T."/>
            <person name="Zeytun A."/>
            <person name="Stein L.Y."/>
        </authorList>
    </citation>
    <scope>NUCLEOTIDE SEQUENCE [LARGE SCALE GENOMIC DNA]</scope>
    <source>
        <strain evidence="2 3">BG8</strain>
    </source>
</reference>
<evidence type="ECO:0000256" key="1">
    <source>
        <dbReference type="SAM" id="MobiDB-lite"/>
    </source>
</evidence>
<evidence type="ECO:0000313" key="3">
    <source>
        <dbReference type="Proteomes" id="UP000005090"/>
    </source>
</evidence>
<accession>H8GIX0</accession>
<name>H8GIX0_METAL</name>
<gene>
    <name evidence="2" type="ORF">Metal_2595</name>
</gene>
<feature type="compositionally biased region" description="Basic and acidic residues" evidence="1">
    <location>
        <begin position="233"/>
        <end position="247"/>
    </location>
</feature>
<dbReference type="EMBL" id="CM001475">
    <property type="protein sequence ID" value="EIC30310.1"/>
    <property type="molecule type" value="Genomic_DNA"/>
</dbReference>
<dbReference type="eggNOG" id="ENOG5033E0Y">
    <property type="taxonomic scope" value="Bacteria"/>
</dbReference>
<dbReference type="STRING" id="686340.Metal_2595"/>
<sequence>MKIEQNSPAVAGPVERRVRCAALYVETDGVYFGVPGVEPWDERLDARRYSGPLPVVAHPPCQRWGRYSHGAPNKPNQYRMGEDGGCFAAALTAVRNYGGVLEHPAHSKAWRWHGLATPPGFGGWVKADEFGGWTCHVEQGHYGHMSRKATWLYAVGTALPALIWGPSEQRLHPIALERYGYEKARRIGMMAMVGGKDKTKIRNATPPEFRDLLLRIAASAHQTPNAELTRAQLDAERNRDASGRRVE</sequence>